<evidence type="ECO:0000259" key="1">
    <source>
        <dbReference type="Pfam" id="PF24819"/>
    </source>
</evidence>
<dbReference type="EMBL" id="JBHSDI010000014">
    <property type="protein sequence ID" value="MFC4259674.1"/>
    <property type="molecule type" value="Genomic_DNA"/>
</dbReference>
<dbReference type="Proteomes" id="UP001595798">
    <property type="component" value="Unassembled WGS sequence"/>
</dbReference>
<reference evidence="3" key="1">
    <citation type="journal article" date="2019" name="Int. J. Syst. Evol. Microbiol.">
        <title>The Global Catalogue of Microorganisms (GCM) 10K type strain sequencing project: providing services to taxonomists for standard genome sequencing and annotation.</title>
        <authorList>
            <consortium name="The Broad Institute Genomics Platform"/>
            <consortium name="The Broad Institute Genome Sequencing Center for Infectious Disease"/>
            <person name="Wu L."/>
            <person name="Ma J."/>
        </authorList>
    </citation>
    <scope>NUCLEOTIDE SEQUENCE [LARGE SCALE GENOMIC DNA]</scope>
    <source>
        <strain evidence="3">CECT 7297</strain>
    </source>
</reference>
<dbReference type="Pfam" id="PF24819">
    <property type="entry name" value="DUF7710"/>
    <property type="match status" value="1"/>
</dbReference>
<feature type="domain" description="DUF7710" evidence="1">
    <location>
        <begin position="4"/>
        <end position="92"/>
    </location>
</feature>
<proteinExistence type="predicted"/>
<evidence type="ECO:0000313" key="2">
    <source>
        <dbReference type="EMBL" id="MFC4259674.1"/>
    </source>
</evidence>
<evidence type="ECO:0000313" key="3">
    <source>
        <dbReference type="Proteomes" id="UP001595798"/>
    </source>
</evidence>
<dbReference type="InterPro" id="IPR056127">
    <property type="entry name" value="DUF7710"/>
</dbReference>
<dbReference type="RefSeq" id="WP_379887439.1">
    <property type="nucleotide sequence ID" value="NZ_JBHSDI010000014.1"/>
</dbReference>
<accession>A0ABV8QI44</accession>
<name>A0ABV8QI44_9GAMM</name>
<gene>
    <name evidence="2" type="ORF">ACFOZ5_11600</name>
</gene>
<comment type="caution">
    <text evidence="2">The sequence shown here is derived from an EMBL/GenBank/DDBJ whole genome shotgun (WGS) entry which is preliminary data.</text>
</comment>
<keyword evidence="3" id="KW-1185">Reference proteome</keyword>
<sequence length="93" mass="10354">MSEIWLFYGEGGRFVGGAFTELDAAEAWIYQNRLTGVLTKTPVNSGVLDWAIESDSHNMAPDTLDAKRDDPAFVGSFSSASQEHYHYEHGLRD</sequence>
<protein>
    <recommendedName>
        <fullName evidence="1">DUF7710 domain-containing protein</fullName>
    </recommendedName>
</protein>
<organism evidence="2 3">
    <name type="scientific">Marinobacter lacisalsi</name>
    <dbReference type="NCBI Taxonomy" id="475979"/>
    <lineage>
        <taxon>Bacteria</taxon>
        <taxon>Pseudomonadati</taxon>
        <taxon>Pseudomonadota</taxon>
        <taxon>Gammaproteobacteria</taxon>
        <taxon>Pseudomonadales</taxon>
        <taxon>Marinobacteraceae</taxon>
        <taxon>Marinobacter</taxon>
    </lineage>
</organism>